<evidence type="ECO:0000313" key="2">
    <source>
        <dbReference type="EMBL" id="GAW27211.1"/>
    </source>
</evidence>
<dbReference type="PROSITE" id="PS50993">
    <property type="entry name" value="NIDOGEN_G2"/>
    <property type="match status" value="1"/>
</dbReference>
<proteinExistence type="predicted"/>
<dbReference type="EMBL" id="DF977530">
    <property type="protein sequence ID" value="GAW27211.1"/>
    <property type="molecule type" value="Genomic_DNA"/>
</dbReference>
<accession>A0A1S8AAU2</accession>
<sequence>MTGRVHGLMGARTGEYTTVPVHMTAIITFSKSEHLLSSLDIQDRVVDRFEPFRLIHGLLSWMYTSETPMARNEQSYPN</sequence>
<keyword evidence="3" id="KW-1185">Reference proteome</keyword>
<dbReference type="Proteomes" id="UP000054516">
    <property type="component" value="Unassembled WGS sequence"/>
</dbReference>
<evidence type="ECO:0000259" key="1">
    <source>
        <dbReference type="PROSITE" id="PS50993"/>
    </source>
</evidence>
<dbReference type="AlphaFoldDB" id="A0A1S8AAU2"/>
<feature type="domain" description="Nidogen G2 beta-barrel" evidence="1">
    <location>
        <begin position="1"/>
        <end position="78"/>
    </location>
</feature>
<gene>
    <name evidence="2" type="ORF">SAMD00023353_8500230</name>
</gene>
<dbReference type="InterPro" id="IPR006605">
    <property type="entry name" value="G2_nidogen/fibulin_G2F"/>
</dbReference>
<evidence type="ECO:0000313" key="3">
    <source>
        <dbReference type="Proteomes" id="UP000054516"/>
    </source>
</evidence>
<name>A0A1S8AAU2_ROSNE</name>
<organism evidence="2">
    <name type="scientific">Rosellinia necatrix</name>
    <name type="common">White root-rot fungus</name>
    <dbReference type="NCBI Taxonomy" id="77044"/>
    <lineage>
        <taxon>Eukaryota</taxon>
        <taxon>Fungi</taxon>
        <taxon>Dikarya</taxon>
        <taxon>Ascomycota</taxon>
        <taxon>Pezizomycotina</taxon>
        <taxon>Sordariomycetes</taxon>
        <taxon>Xylariomycetidae</taxon>
        <taxon>Xylariales</taxon>
        <taxon>Xylariaceae</taxon>
        <taxon>Rosellinia</taxon>
    </lineage>
</organism>
<protein>
    <recommendedName>
        <fullName evidence="1">Nidogen G2 beta-barrel domain-containing protein</fullName>
    </recommendedName>
</protein>
<reference evidence="2" key="1">
    <citation type="submission" date="2016-03" db="EMBL/GenBank/DDBJ databases">
        <title>Draft genome sequence of Rosellinia necatrix.</title>
        <authorList>
            <person name="Kanematsu S."/>
        </authorList>
    </citation>
    <scope>NUCLEOTIDE SEQUENCE [LARGE SCALE GENOMIC DNA]</scope>
    <source>
        <strain evidence="2">W97</strain>
    </source>
</reference>